<proteinExistence type="predicted"/>
<dbReference type="Proteomes" id="UP000545286">
    <property type="component" value="Unassembled WGS sequence"/>
</dbReference>
<dbReference type="RefSeq" id="WP_183623401.1">
    <property type="nucleotide sequence ID" value="NZ_JACHWJ010000001.1"/>
</dbReference>
<name>A0A7W4UM12_9MICO</name>
<dbReference type="EMBL" id="JACHWJ010000001">
    <property type="protein sequence ID" value="MBB2956947.1"/>
    <property type="molecule type" value="Genomic_DNA"/>
</dbReference>
<accession>A0A7W4UM12</accession>
<evidence type="ECO:0008006" key="3">
    <source>
        <dbReference type="Google" id="ProtNLM"/>
    </source>
</evidence>
<evidence type="ECO:0000313" key="2">
    <source>
        <dbReference type="Proteomes" id="UP000545286"/>
    </source>
</evidence>
<dbReference type="InterPro" id="IPR021678">
    <property type="entry name" value="DUF3263"/>
</dbReference>
<gene>
    <name evidence="1" type="ORF">FHX72_001059</name>
</gene>
<protein>
    <recommendedName>
        <fullName evidence="3">DUF3263 domain-containing protein</fullName>
    </recommendedName>
</protein>
<keyword evidence="2" id="KW-1185">Reference proteome</keyword>
<evidence type="ECO:0000313" key="1">
    <source>
        <dbReference type="EMBL" id="MBB2956947.1"/>
    </source>
</evidence>
<dbReference type="Pfam" id="PF11662">
    <property type="entry name" value="DUF3263"/>
    <property type="match status" value="1"/>
</dbReference>
<reference evidence="1 2" key="1">
    <citation type="submission" date="2020-08" db="EMBL/GenBank/DDBJ databases">
        <title>Sequencing the genomes of 1000 actinobacteria strains.</title>
        <authorList>
            <person name="Klenk H.-P."/>
        </authorList>
    </citation>
    <scope>NUCLEOTIDE SEQUENCE [LARGE SCALE GENOMIC DNA]</scope>
    <source>
        <strain evidence="1 2">DSM 20419</strain>
    </source>
</reference>
<organism evidence="1 2">
    <name type="scientific">Pseudoclavibacter helvolus</name>
    <dbReference type="NCBI Taxonomy" id="255205"/>
    <lineage>
        <taxon>Bacteria</taxon>
        <taxon>Bacillati</taxon>
        <taxon>Actinomycetota</taxon>
        <taxon>Actinomycetes</taxon>
        <taxon>Micrococcales</taxon>
        <taxon>Microbacteriaceae</taxon>
        <taxon>Pseudoclavibacter</taxon>
    </lineage>
</organism>
<sequence length="99" mass="11201">MLTDIERRILEFEAAHLRHSAHKQAGIRELSREIGISLTPATYYRALAVVLAKPAAIEAFPQLAAWRKRAADARAGTRARRRIERMETATQHVRNELAS</sequence>
<comment type="caution">
    <text evidence="1">The sequence shown here is derived from an EMBL/GenBank/DDBJ whole genome shotgun (WGS) entry which is preliminary data.</text>
</comment>
<dbReference type="AlphaFoldDB" id="A0A7W4UM12"/>